<keyword evidence="2" id="KW-1185">Reference proteome</keyword>
<protein>
    <submittedName>
        <fullName evidence="1">Uncharacterized protein</fullName>
    </submittedName>
</protein>
<reference evidence="1" key="2">
    <citation type="journal article" date="2021" name="Genome Biol. Evol.">
        <title>Developing a high-quality reference genome for a parasitic bivalve with doubly uniparental inheritance (Bivalvia: Unionida).</title>
        <authorList>
            <person name="Smith C.H."/>
        </authorList>
    </citation>
    <scope>NUCLEOTIDE SEQUENCE</scope>
    <source>
        <strain evidence="1">CHS0354</strain>
        <tissue evidence="1">Mantle</tissue>
    </source>
</reference>
<accession>A0AAE0SB18</accession>
<proteinExistence type="predicted"/>
<feature type="non-terminal residue" evidence="1">
    <location>
        <position position="167"/>
    </location>
</feature>
<name>A0AAE0SB18_9BIVA</name>
<sequence length="167" mass="18667">TVLGVRPERLIARFGCPRSVFRLLMCAFVPATDAFTSMPHAVCDMGVCEGLLVALHHADKTQHEAMCSFKKISPSQGPQPVTKEQKVQEPLKSFSQSFALYHRHSLFNSRCRPVRTDVRHAGDPKCDKLDENGFMQRINNIISSQSRFQDKINQHCKHIASAAGGFS</sequence>
<organism evidence="1 2">
    <name type="scientific">Potamilus streckersoni</name>
    <dbReference type="NCBI Taxonomy" id="2493646"/>
    <lineage>
        <taxon>Eukaryota</taxon>
        <taxon>Metazoa</taxon>
        <taxon>Spiralia</taxon>
        <taxon>Lophotrochozoa</taxon>
        <taxon>Mollusca</taxon>
        <taxon>Bivalvia</taxon>
        <taxon>Autobranchia</taxon>
        <taxon>Heteroconchia</taxon>
        <taxon>Palaeoheterodonta</taxon>
        <taxon>Unionida</taxon>
        <taxon>Unionoidea</taxon>
        <taxon>Unionidae</taxon>
        <taxon>Ambleminae</taxon>
        <taxon>Lampsilini</taxon>
        <taxon>Potamilus</taxon>
    </lineage>
</organism>
<dbReference type="Proteomes" id="UP001195483">
    <property type="component" value="Unassembled WGS sequence"/>
</dbReference>
<dbReference type="AlphaFoldDB" id="A0AAE0SB18"/>
<reference evidence="1" key="1">
    <citation type="journal article" date="2021" name="Genome Biol. Evol.">
        <title>A High-Quality Reference Genome for a Parasitic Bivalve with Doubly Uniparental Inheritance (Bivalvia: Unionida).</title>
        <authorList>
            <person name="Smith C.H."/>
        </authorList>
    </citation>
    <scope>NUCLEOTIDE SEQUENCE</scope>
    <source>
        <strain evidence="1">CHS0354</strain>
    </source>
</reference>
<dbReference type="EMBL" id="JAEAOA010000843">
    <property type="protein sequence ID" value="KAK3588408.1"/>
    <property type="molecule type" value="Genomic_DNA"/>
</dbReference>
<reference evidence="1" key="3">
    <citation type="submission" date="2023-05" db="EMBL/GenBank/DDBJ databases">
        <authorList>
            <person name="Smith C.H."/>
        </authorList>
    </citation>
    <scope>NUCLEOTIDE SEQUENCE</scope>
    <source>
        <strain evidence="1">CHS0354</strain>
        <tissue evidence="1">Mantle</tissue>
    </source>
</reference>
<gene>
    <name evidence="1" type="ORF">CHS0354_013734</name>
</gene>
<comment type="caution">
    <text evidence="1">The sequence shown here is derived from an EMBL/GenBank/DDBJ whole genome shotgun (WGS) entry which is preliminary data.</text>
</comment>
<evidence type="ECO:0000313" key="1">
    <source>
        <dbReference type="EMBL" id="KAK3588408.1"/>
    </source>
</evidence>
<evidence type="ECO:0000313" key="2">
    <source>
        <dbReference type="Proteomes" id="UP001195483"/>
    </source>
</evidence>